<name>A0A8D8RIF1_9HEMI</name>
<evidence type="ECO:0000313" key="1">
    <source>
        <dbReference type="EMBL" id="CAG6649182.1"/>
    </source>
</evidence>
<protein>
    <submittedName>
        <fullName evidence="1">Uncharacterized protein</fullName>
    </submittedName>
</protein>
<sequence>MSAFSTRPASSLSCLCSPRMEATHNNCLISVCPPPIHRQVSQMEVQSIQTQHSMTIKAQSDKHQPLLLLLLEMPAEVGLKTILTTRQILEAGIQGQPTCTTFQTQEVTKVFLRMYLR</sequence>
<reference evidence="1" key="1">
    <citation type="submission" date="2021-05" db="EMBL/GenBank/DDBJ databases">
        <authorList>
            <person name="Alioto T."/>
            <person name="Alioto T."/>
            <person name="Gomez Garrido J."/>
        </authorList>
    </citation>
    <scope>NUCLEOTIDE SEQUENCE</scope>
</reference>
<accession>A0A8D8RIF1</accession>
<proteinExistence type="predicted"/>
<dbReference type="EMBL" id="HBUF01156183">
    <property type="protein sequence ID" value="CAG6649182.1"/>
    <property type="molecule type" value="Transcribed_RNA"/>
</dbReference>
<dbReference type="AlphaFoldDB" id="A0A8D8RIF1"/>
<organism evidence="1">
    <name type="scientific">Cacopsylla melanoneura</name>
    <dbReference type="NCBI Taxonomy" id="428564"/>
    <lineage>
        <taxon>Eukaryota</taxon>
        <taxon>Metazoa</taxon>
        <taxon>Ecdysozoa</taxon>
        <taxon>Arthropoda</taxon>
        <taxon>Hexapoda</taxon>
        <taxon>Insecta</taxon>
        <taxon>Pterygota</taxon>
        <taxon>Neoptera</taxon>
        <taxon>Paraneoptera</taxon>
        <taxon>Hemiptera</taxon>
        <taxon>Sternorrhyncha</taxon>
        <taxon>Psylloidea</taxon>
        <taxon>Psyllidae</taxon>
        <taxon>Psyllinae</taxon>
        <taxon>Cacopsylla</taxon>
    </lineage>
</organism>